<gene>
    <name evidence="14" type="ORF">mPipKuh1_012330</name>
</gene>
<evidence type="ECO:0000313" key="15">
    <source>
        <dbReference type="Proteomes" id="UP000558488"/>
    </source>
</evidence>
<feature type="region of interest" description="Disordered" evidence="11">
    <location>
        <begin position="140"/>
        <end position="257"/>
    </location>
</feature>
<feature type="domain" description="BZIP" evidence="13">
    <location>
        <begin position="577"/>
        <end position="640"/>
    </location>
</feature>
<evidence type="ECO:0000256" key="6">
    <source>
        <dbReference type="ARBA" id="ARBA00023242"/>
    </source>
</evidence>
<evidence type="ECO:0000256" key="3">
    <source>
        <dbReference type="ARBA" id="ARBA00023125"/>
    </source>
</evidence>
<dbReference type="PROSITE" id="PS00036">
    <property type="entry name" value="BZIP_BASIC"/>
    <property type="match status" value="1"/>
</dbReference>
<dbReference type="GO" id="GO:0000981">
    <property type="term" value="F:DNA-binding transcription factor activity, RNA polymerase II-specific"/>
    <property type="evidence" value="ECO:0007669"/>
    <property type="project" value="TreeGrafter"/>
</dbReference>
<comment type="subunit">
    <text evidence="8">Heterodimer with MAFG, MAFK and other small MAF proteins that binds to the MAF recognition elements (MARE).</text>
</comment>
<reference evidence="14 15" key="1">
    <citation type="journal article" date="2020" name="Nature">
        <title>Six reference-quality genomes reveal evolution of bat adaptations.</title>
        <authorList>
            <person name="Jebb D."/>
            <person name="Huang Z."/>
            <person name="Pippel M."/>
            <person name="Hughes G.M."/>
            <person name="Lavrichenko K."/>
            <person name="Devanna P."/>
            <person name="Winkler S."/>
            <person name="Jermiin L.S."/>
            <person name="Skirmuntt E.C."/>
            <person name="Katzourakis A."/>
            <person name="Burkitt-Gray L."/>
            <person name="Ray D.A."/>
            <person name="Sullivan K.A.M."/>
            <person name="Roscito J.G."/>
            <person name="Kirilenko B.M."/>
            <person name="Davalos L.M."/>
            <person name="Corthals A.P."/>
            <person name="Power M.L."/>
            <person name="Jones G."/>
            <person name="Ransome R.D."/>
            <person name="Dechmann D.K.N."/>
            <person name="Locatelli A.G."/>
            <person name="Puechmaille S.J."/>
            <person name="Fedrigo O."/>
            <person name="Jarvis E.D."/>
            <person name="Hiller M."/>
            <person name="Vernes S.C."/>
            <person name="Myers E.W."/>
            <person name="Teeling E.C."/>
        </authorList>
    </citation>
    <scope>NUCLEOTIDE SEQUENCE [LARGE SCALE GENOMIC DNA]</scope>
    <source>
        <strain evidence="14">MPipKuh1</strain>
        <tissue evidence="14">Flight muscle</tissue>
    </source>
</reference>
<dbReference type="SMART" id="SM00338">
    <property type="entry name" value="BRLZ"/>
    <property type="match status" value="1"/>
</dbReference>
<feature type="compositionally biased region" description="Gly residues" evidence="11">
    <location>
        <begin position="143"/>
        <end position="163"/>
    </location>
</feature>
<name>A0A7J7TNH2_PIPKU</name>
<dbReference type="EMBL" id="JACAGB010000026">
    <property type="protein sequence ID" value="KAF6302354.1"/>
    <property type="molecule type" value="Genomic_DNA"/>
</dbReference>
<proteinExistence type="inferred from homology"/>
<feature type="compositionally biased region" description="Acidic residues" evidence="11">
    <location>
        <begin position="229"/>
        <end position="241"/>
    </location>
</feature>
<dbReference type="FunFam" id="1.10.880.10:FF:000003">
    <property type="entry name" value="Nuclear factor, erythroid 2 like 3"/>
    <property type="match status" value="1"/>
</dbReference>
<feature type="chain" id="PRO_5029618003" description="Nuclear factor erythroid 2-related factor 3" evidence="12">
    <location>
        <begin position="25"/>
        <end position="698"/>
    </location>
</feature>
<protein>
    <recommendedName>
        <fullName evidence="9">Nuclear factor erythroid 2-related factor 3</fullName>
    </recommendedName>
    <alternativeName>
        <fullName evidence="10">Nuclear factor, erythroid derived 2, like 3</fullName>
    </alternativeName>
</protein>
<keyword evidence="6" id="KW-0539">Nucleus</keyword>
<evidence type="ECO:0000256" key="12">
    <source>
        <dbReference type="SAM" id="SignalP"/>
    </source>
</evidence>
<evidence type="ECO:0000313" key="14">
    <source>
        <dbReference type="EMBL" id="KAF6302354.1"/>
    </source>
</evidence>
<keyword evidence="15" id="KW-1185">Reference proteome</keyword>
<keyword evidence="5" id="KW-0804">Transcription</keyword>
<dbReference type="InterPro" id="IPR046347">
    <property type="entry name" value="bZIP_sf"/>
</dbReference>
<dbReference type="GO" id="GO:0000978">
    <property type="term" value="F:RNA polymerase II cis-regulatory region sequence-specific DNA binding"/>
    <property type="evidence" value="ECO:0007669"/>
    <property type="project" value="InterPro"/>
</dbReference>
<dbReference type="InterPro" id="IPR004827">
    <property type="entry name" value="bZIP"/>
</dbReference>
<dbReference type="Gene3D" id="1.10.880.10">
    <property type="entry name" value="Transcription factor, Skn-1-like, DNA-binding domain"/>
    <property type="match status" value="1"/>
</dbReference>
<comment type="caution">
    <text evidence="14">The sequence shown here is derived from an EMBL/GenBank/DDBJ whole genome shotgun (WGS) entry which is preliminary data.</text>
</comment>
<dbReference type="InterPro" id="IPR004826">
    <property type="entry name" value="bZIP_Maf"/>
</dbReference>
<evidence type="ECO:0000256" key="1">
    <source>
        <dbReference type="ARBA" id="ARBA00008157"/>
    </source>
</evidence>
<feature type="compositionally biased region" description="Basic and acidic residues" evidence="11">
    <location>
        <begin position="242"/>
        <end position="253"/>
    </location>
</feature>
<sequence length="698" mass="75738">MKFLKPWWSDGGGLLHLTVLLGLAGLHRDPDPDRDRDLDLDLDLYLLLPPRAPLRDELLLWGRPSPASALSPFPAPGGWGRAEPPLPKGRGPEPAGRLLRAVRALGAPFIPRTRVHAWLVHGVAAGDPDGAHGLLGAAAASAAGGGGAGADGGSQAALGGGGDPRAAPSSPLAAGEEEEAPAEPTARVPDASGRASQENEALRATGHSSQQEEKEQGVSAQDNSLQQQDEGEAETADAPEWEAEKTTESRNERYLNGTDTSLSLEDLLQLLSSQPENSLEGISLGDIPLLPASINDGLNSSAYYSVNFSQAISHDVNLHEAMLLCPDNAFTRDPAGRTSQSQAPFLQLHSHTTNPPQLLPGTNVTAFLPPVDHQTRSVTSHDLLCDLDINIFDEINSMSLVAEDFNPMEVSPLFGEPDSDSGLSLNSSHNSTSVTNSNSCVCDSAIGSSSDLESLSHHALEGAVGGYYPEPSKICHIDLTSDSFHGDLAFQHIFHNHTYHLQSSVPEAISESFSWPGKPQKIKSRYLNDTGRNLSRDERRAQALHIPFSVDEIVHMPVDSFNSMLSRYHLTDLQVSLIRDIRRRGKNKVAAQNCRKRKLDIILNLEDDVCNLQAKKETLKSERAQCNKAINIMKKKLHDLYHDILSRLRDDEGRPVNPNQYALQCSQDGSVLVVPKELVTSNYKKEAQKGKRKSERRN</sequence>
<evidence type="ECO:0000256" key="7">
    <source>
        <dbReference type="ARBA" id="ARBA00054194"/>
    </source>
</evidence>
<dbReference type="InterPro" id="IPR008917">
    <property type="entry name" value="TF_DNA-bd_sf"/>
</dbReference>
<evidence type="ECO:0000256" key="9">
    <source>
        <dbReference type="ARBA" id="ARBA00071257"/>
    </source>
</evidence>
<dbReference type="OrthoDB" id="7458135at2759"/>
<accession>A0A7J7TNH2</accession>
<dbReference type="SUPFAM" id="SSF47454">
    <property type="entry name" value="A DNA-binding domain in eukaryotic transcription factors"/>
    <property type="match status" value="1"/>
</dbReference>
<dbReference type="AlphaFoldDB" id="A0A7J7TNH2"/>
<dbReference type="GO" id="GO:0005634">
    <property type="term" value="C:nucleus"/>
    <property type="evidence" value="ECO:0007669"/>
    <property type="project" value="TreeGrafter"/>
</dbReference>
<keyword evidence="3" id="KW-0238">DNA-binding</keyword>
<dbReference type="PROSITE" id="PS50217">
    <property type="entry name" value="BZIP"/>
    <property type="match status" value="1"/>
</dbReference>
<feature type="compositionally biased region" description="Polar residues" evidence="11">
    <location>
        <begin position="218"/>
        <end position="228"/>
    </location>
</feature>
<dbReference type="CDD" id="cd14720">
    <property type="entry name" value="bZIP_NFE2-like"/>
    <property type="match status" value="1"/>
</dbReference>
<evidence type="ECO:0000256" key="5">
    <source>
        <dbReference type="ARBA" id="ARBA00023163"/>
    </source>
</evidence>
<organism evidence="14 15">
    <name type="scientific">Pipistrellus kuhlii</name>
    <name type="common">Kuhl's pipistrelle</name>
    <dbReference type="NCBI Taxonomy" id="59472"/>
    <lineage>
        <taxon>Eukaryota</taxon>
        <taxon>Metazoa</taxon>
        <taxon>Chordata</taxon>
        <taxon>Craniata</taxon>
        <taxon>Vertebrata</taxon>
        <taxon>Euteleostomi</taxon>
        <taxon>Mammalia</taxon>
        <taxon>Eutheria</taxon>
        <taxon>Laurasiatheria</taxon>
        <taxon>Chiroptera</taxon>
        <taxon>Yangochiroptera</taxon>
        <taxon>Vespertilionidae</taxon>
        <taxon>Pipistrellus</taxon>
    </lineage>
</organism>
<dbReference type="InterPro" id="IPR047167">
    <property type="entry name" value="NFE2-like"/>
</dbReference>
<evidence type="ECO:0000256" key="11">
    <source>
        <dbReference type="SAM" id="MobiDB-lite"/>
    </source>
</evidence>
<dbReference type="SUPFAM" id="SSF57959">
    <property type="entry name" value="Leucine zipper domain"/>
    <property type="match status" value="1"/>
</dbReference>
<keyword evidence="4" id="KW-0010">Activator</keyword>
<keyword evidence="2" id="KW-0805">Transcription regulation</keyword>
<feature type="signal peptide" evidence="12">
    <location>
        <begin position="1"/>
        <end position="24"/>
    </location>
</feature>
<evidence type="ECO:0000256" key="8">
    <source>
        <dbReference type="ARBA" id="ARBA00062588"/>
    </source>
</evidence>
<evidence type="ECO:0000256" key="10">
    <source>
        <dbReference type="ARBA" id="ARBA00082633"/>
    </source>
</evidence>
<dbReference type="Proteomes" id="UP000558488">
    <property type="component" value="Unassembled WGS sequence"/>
</dbReference>
<dbReference type="PANTHER" id="PTHR24411">
    <property type="entry name" value="NUCLEAR FACTOR ERYTHROID 2-RELATED FACTOR"/>
    <property type="match status" value="1"/>
</dbReference>
<dbReference type="Pfam" id="PF03131">
    <property type="entry name" value="bZIP_Maf"/>
    <property type="match status" value="1"/>
</dbReference>
<evidence type="ECO:0000259" key="13">
    <source>
        <dbReference type="PROSITE" id="PS50217"/>
    </source>
</evidence>
<keyword evidence="12" id="KW-0732">Signal</keyword>
<evidence type="ECO:0000256" key="2">
    <source>
        <dbReference type="ARBA" id="ARBA00023015"/>
    </source>
</evidence>
<evidence type="ECO:0000256" key="4">
    <source>
        <dbReference type="ARBA" id="ARBA00023159"/>
    </source>
</evidence>
<comment type="similarity">
    <text evidence="1">Belongs to the bZIP family. CNC subfamily.</text>
</comment>
<dbReference type="PANTHER" id="PTHR24411:SF8">
    <property type="entry name" value="NUCLEAR FACTOR ERYTHROID 2-RELATED FACTOR 3"/>
    <property type="match status" value="1"/>
</dbReference>
<feature type="region of interest" description="Disordered" evidence="11">
    <location>
        <begin position="72"/>
        <end position="94"/>
    </location>
</feature>
<comment type="function">
    <text evidence="7">Activates erythroid-specific, globin gene expression.</text>
</comment>